<dbReference type="InterPro" id="IPR053191">
    <property type="entry name" value="DcsG_Biosynth_Enzyme"/>
</dbReference>
<sequence length="298" mass="32059">MPFAIAIATCAELPDLDEDERQLLDALAALGAKGVPACWDDPSIDWSTFEAVILRATWDYSRRIQEFIAWTRRVASVSVLLNPADIVEWNTDKRYLTDLAAAGVPIVPTVFIEVPHSSSDPVTWEPPAGFAEFVVKPVVSAGSRDTMRYSPATSGDAPDLHVRRLLAAGEAVMVQPYLEAVDTIGETALVFIGGEFSHAVCKGQMLRLDTEGEKVAGLYVVEEITPRAASPAERAVADAALAAIPGGFDRVLYARVDVIPDASGAPVVLELELTEPSLFFQHDHTAAPRLAAAILARL</sequence>
<gene>
    <name evidence="1" type="ORF">UFOPK3772_01500</name>
</gene>
<evidence type="ECO:0000313" key="1">
    <source>
        <dbReference type="EMBL" id="CAB4950406.1"/>
    </source>
</evidence>
<protein>
    <submittedName>
        <fullName evidence="1">Unannotated protein</fullName>
    </submittedName>
</protein>
<name>A0A6J7K3W3_9ZZZZ</name>
<accession>A0A6J7K3W3</accession>
<dbReference type="SUPFAM" id="SSF56059">
    <property type="entry name" value="Glutathione synthetase ATP-binding domain-like"/>
    <property type="match status" value="1"/>
</dbReference>
<dbReference type="EMBL" id="CAFBNE010000043">
    <property type="protein sequence ID" value="CAB4950406.1"/>
    <property type="molecule type" value="Genomic_DNA"/>
</dbReference>
<organism evidence="1">
    <name type="scientific">freshwater metagenome</name>
    <dbReference type="NCBI Taxonomy" id="449393"/>
    <lineage>
        <taxon>unclassified sequences</taxon>
        <taxon>metagenomes</taxon>
        <taxon>ecological metagenomes</taxon>
    </lineage>
</organism>
<dbReference type="PANTHER" id="PTHR39217:SF1">
    <property type="entry name" value="GLUTATHIONE SYNTHETASE"/>
    <property type="match status" value="1"/>
</dbReference>
<reference evidence="1" key="1">
    <citation type="submission" date="2020-05" db="EMBL/GenBank/DDBJ databases">
        <authorList>
            <person name="Chiriac C."/>
            <person name="Salcher M."/>
            <person name="Ghai R."/>
            <person name="Kavagutti S V."/>
        </authorList>
    </citation>
    <scope>NUCLEOTIDE SEQUENCE</scope>
</reference>
<proteinExistence type="predicted"/>
<dbReference type="AlphaFoldDB" id="A0A6J7K3W3"/>
<dbReference type="PANTHER" id="PTHR39217">
    <property type="match status" value="1"/>
</dbReference>